<keyword evidence="2" id="KW-1185">Reference proteome</keyword>
<protein>
    <submittedName>
        <fullName evidence="1">Uncharacterized protein</fullName>
    </submittedName>
</protein>
<dbReference type="EMBL" id="VIEB01000118">
    <property type="protein sequence ID" value="TQE05629.1"/>
    <property type="molecule type" value="Genomic_DNA"/>
</dbReference>
<evidence type="ECO:0000313" key="1">
    <source>
        <dbReference type="EMBL" id="TQE05629.1"/>
    </source>
</evidence>
<dbReference type="Proteomes" id="UP000315295">
    <property type="component" value="Unassembled WGS sequence"/>
</dbReference>
<name>A0A540N3Q4_MALBA</name>
<accession>A0A540N3Q4</accession>
<sequence>MQHQSIHVCTTIFVGDLQGGDRLELAIVANDVGDNDEAVSATFVDLAQGGYWAALGFATKFLSSSKLESEQKMKTAASN</sequence>
<reference evidence="1 2" key="1">
    <citation type="journal article" date="2019" name="G3 (Bethesda)">
        <title>Sequencing of a Wild Apple (Malus baccata) Genome Unravels the Differences Between Cultivated and Wild Apple Species Regarding Disease Resistance and Cold Tolerance.</title>
        <authorList>
            <person name="Chen X."/>
        </authorList>
    </citation>
    <scope>NUCLEOTIDE SEQUENCE [LARGE SCALE GENOMIC DNA]</scope>
    <source>
        <strain evidence="2">cv. Shandingzi</strain>
        <tissue evidence="1">Leaves</tissue>
    </source>
</reference>
<gene>
    <name evidence="1" type="ORF">C1H46_008762</name>
</gene>
<proteinExistence type="predicted"/>
<comment type="caution">
    <text evidence="1">The sequence shown here is derived from an EMBL/GenBank/DDBJ whole genome shotgun (WGS) entry which is preliminary data.</text>
</comment>
<evidence type="ECO:0000313" key="2">
    <source>
        <dbReference type="Proteomes" id="UP000315295"/>
    </source>
</evidence>
<organism evidence="1 2">
    <name type="scientific">Malus baccata</name>
    <name type="common">Siberian crab apple</name>
    <name type="synonym">Pyrus baccata</name>
    <dbReference type="NCBI Taxonomy" id="106549"/>
    <lineage>
        <taxon>Eukaryota</taxon>
        <taxon>Viridiplantae</taxon>
        <taxon>Streptophyta</taxon>
        <taxon>Embryophyta</taxon>
        <taxon>Tracheophyta</taxon>
        <taxon>Spermatophyta</taxon>
        <taxon>Magnoliopsida</taxon>
        <taxon>eudicotyledons</taxon>
        <taxon>Gunneridae</taxon>
        <taxon>Pentapetalae</taxon>
        <taxon>rosids</taxon>
        <taxon>fabids</taxon>
        <taxon>Rosales</taxon>
        <taxon>Rosaceae</taxon>
        <taxon>Amygdaloideae</taxon>
        <taxon>Maleae</taxon>
        <taxon>Malus</taxon>
    </lineage>
</organism>
<dbReference type="AlphaFoldDB" id="A0A540N3Q4"/>